<keyword evidence="5 7" id="KW-1133">Transmembrane helix</keyword>
<organism evidence="8 9">
    <name type="scientific">Stutzerimonas marianensis</name>
    <dbReference type="NCBI Taxonomy" id="2929513"/>
    <lineage>
        <taxon>Bacteria</taxon>
        <taxon>Pseudomonadati</taxon>
        <taxon>Pseudomonadota</taxon>
        <taxon>Gammaproteobacteria</taxon>
        <taxon>Pseudomonadales</taxon>
        <taxon>Pseudomonadaceae</taxon>
        <taxon>Stutzerimonas</taxon>
    </lineage>
</organism>
<feature type="transmembrane region" description="Helical" evidence="7">
    <location>
        <begin position="65"/>
        <end position="84"/>
    </location>
</feature>
<comment type="caution">
    <text evidence="8">The sequence shown here is derived from an EMBL/GenBank/DDBJ whole genome shotgun (WGS) entry which is preliminary data.</text>
</comment>
<evidence type="ECO:0000256" key="7">
    <source>
        <dbReference type="SAM" id="Phobius"/>
    </source>
</evidence>
<protein>
    <submittedName>
        <fullName evidence="8">AEC family transporter</fullName>
    </submittedName>
</protein>
<feature type="transmembrane region" description="Helical" evidence="7">
    <location>
        <begin position="167"/>
        <end position="187"/>
    </location>
</feature>
<keyword evidence="9" id="KW-1185">Reference proteome</keyword>
<dbReference type="PANTHER" id="PTHR36838">
    <property type="entry name" value="AUXIN EFFLUX CARRIER FAMILY PROTEIN"/>
    <property type="match status" value="1"/>
</dbReference>
<keyword evidence="3" id="KW-1003">Cell membrane</keyword>
<evidence type="ECO:0000256" key="5">
    <source>
        <dbReference type="ARBA" id="ARBA00022989"/>
    </source>
</evidence>
<evidence type="ECO:0000256" key="6">
    <source>
        <dbReference type="ARBA" id="ARBA00023136"/>
    </source>
</evidence>
<keyword evidence="6 7" id="KW-0472">Membrane</keyword>
<keyword evidence="2" id="KW-0813">Transport</keyword>
<reference evidence="8" key="1">
    <citation type="submission" date="2022-03" db="EMBL/GenBank/DDBJ databases">
        <title>Pseudomonas marianensis sp. nov., a marine bacterium isolated from deep-sea sediments of the Mariana Trench.</title>
        <authorList>
            <person name="Wei Y."/>
        </authorList>
    </citation>
    <scope>NUCLEOTIDE SEQUENCE</scope>
    <source>
        <strain evidence="8">PS1</strain>
    </source>
</reference>
<evidence type="ECO:0000256" key="3">
    <source>
        <dbReference type="ARBA" id="ARBA00022475"/>
    </source>
</evidence>
<evidence type="ECO:0000256" key="4">
    <source>
        <dbReference type="ARBA" id="ARBA00022692"/>
    </source>
</evidence>
<name>A0A9X2AUK5_9GAMM</name>
<gene>
    <name evidence="8" type="ORF">MST27_07230</name>
</gene>
<keyword evidence="4 7" id="KW-0812">Transmembrane</keyword>
<feature type="transmembrane region" description="Helical" evidence="7">
    <location>
        <begin position="288"/>
        <end position="308"/>
    </location>
</feature>
<feature type="transmembrane region" description="Helical" evidence="7">
    <location>
        <begin position="34"/>
        <end position="53"/>
    </location>
</feature>
<evidence type="ECO:0000313" key="8">
    <source>
        <dbReference type="EMBL" id="MCJ0973161.1"/>
    </source>
</evidence>
<sequence length="309" mass="32266">MLSILAITAPIFILIAIGFVSSRAALVSRDQVAGMGRFVITLALPALVIRALLERPLHEVIHWNYLIGYGLGSLLIFGLGYAFARLVRKDNLSGSALAGLGMSVSNSGFVGYPIVVLVVGGPAAVALALGMMIENALLIPLALTLAELGQQNGGNVGTALLGTLRNLVRHPVLIAIVLALLMATLDVRPPTFVMRAIDMLAQASAPVALFVIGASLNGLKPGGMALDVGQLLIGKLILHPLLVWLCFSLLPISDPALRTAGVLMAAAPMMSIYPILGARYGLEQRCAAGLVAATVMSFLSISAFVWLMA</sequence>
<feature type="transmembrane region" description="Helical" evidence="7">
    <location>
        <begin position="256"/>
        <end position="276"/>
    </location>
</feature>
<dbReference type="GO" id="GO:0055085">
    <property type="term" value="P:transmembrane transport"/>
    <property type="evidence" value="ECO:0007669"/>
    <property type="project" value="InterPro"/>
</dbReference>
<dbReference type="AlphaFoldDB" id="A0A9X2AUK5"/>
<dbReference type="Proteomes" id="UP001139682">
    <property type="component" value="Unassembled WGS sequence"/>
</dbReference>
<dbReference type="EMBL" id="JALGRD010000003">
    <property type="protein sequence ID" value="MCJ0973161.1"/>
    <property type="molecule type" value="Genomic_DNA"/>
</dbReference>
<accession>A0A9X2AUK5</accession>
<comment type="subcellular location">
    <subcellularLocation>
        <location evidence="1">Membrane</location>
        <topology evidence="1">Multi-pass membrane protein</topology>
    </subcellularLocation>
</comment>
<feature type="transmembrane region" description="Helical" evidence="7">
    <location>
        <begin position="199"/>
        <end position="219"/>
    </location>
</feature>
<evidence type="ECO:0000313" key="9">
    <source>
        <dbReference type="Proteomes" id="UP001139682"/>
    </source>
</evidence>
<dbReference type="GO" id="GO:0016020">
    <property type="term" value="C:membrane"/>
    <property type="evidence" value="ECO:0007669"/>
    <property type="project" value="UniProtKB-SubCell"/>
</dbReference>
<dbReference type="PANTHER" id="PTHR36838:SF3">
    <property type="entry name" value="TRANSPORTER AUXIN EFFLUX CARRIER EC FAMILY"/>
    <property type="match status" value="1"/>
</dbReference>
<dbReference type="Pfam" id="PF03547">
    <property type="entry name" value="Mem_trans"/>
    <property type="match status" value="1"/>
</dbReference>
<proteinExistence type="predicted"/>
<dbReference type="RefSeq" id="WP_243605326.1">
    <property type="nucleotide sequence ID" value="NZ_JALGRD010000003.1"/>
</dbReference>
<feature type="transmembrane region" description="Helical" evidence="7">
    <location>
        <begin position="231"/>
        <end position="250"/>
    </location>
</feature>
<evidence type="ECO:0000256" key="1">
    <source>
        <dbReference type="ARBA" id="ARBA00004141"/>
    </source>
</evidence>
<dbReference type="InterPro" id="IPR004776">
    <property type="entry name" value="Mem_transp_PIN-like"/>
</dbReference>
<evidence type="ECO:0000256" key="2">
    <source>
        <dbReference type="ARBA" id="ARBA00022448"/>
    </source>
</evidence>